<evidence type="ECO:0000313" key="5">
    <source>
        <dbReference type="Proteomes" id="UP000257109"/>
    </source>
</evidence>
<dbReference type="OrthoDB" id="656845at2759"/>
<keyword evidence="1" id="KW-0175">Coiled coil</keyword>
<feature type="coiled-coil region" evidence="1">
    <location>
        <begin position="65"/>
        <end position="165"/>
    </location>
</feature>
<feature type="compositionally biased region" description="Basic and acidic residues" evidence="2">
    <location>
        <begin position="439"/>
        <end position="448"/>
    </location>
</feature>
<dbReference type="AlphaFoldDB" id="A0A371EB67"/>
<keyword evidence="5" id="KW-1185">Reference proteome</keyword>
<dbReference type="Proteomes" id="UP000257109">
    <property type="component" value="Unassembled WGS sequence"/>
</dbReference>
<feature type="compositionally biased region" description="Basic and acidic residues" evidence="2">
    <location>
        <begin position="358"/>
        <end position="370"/>
    </location>
</feature>
<reference evidence="4" key="1">
    <citation type="submission" date="2018-05" db="EMBL/GenBank/DDBJ databases">
        <title>Draft genome of Mucuna pruriens seed.</title>
        <authorList>
            <person name="Nnadi N.E."/>
            <person name="Vos R."/>
            <person name="Hasami M.H."/>
            <person name="Devisetty U.K."/>
            <person name="Aguiy J.C."/>
        </authorList>
    </citation>
    <scope>NUCLEOTIDE SEQUENCE [LARGE SCALE GENOMIC DNA]</scope>
    <source>
        <strain evidence="4">JCA_2017</strain>
    </source>
</reference>
<feature type="compositionally biased region" description="Basic and acidic residues" evidence="2">
    <location>
        <begin position="189"/>
        <end position="238"/>
    </location>
</feature>
<feature type="region of interest" description="Disordered" evidence="2">
    <location>
        <begin position="179"/>
        <end position="248"/>
    </location>
</feature>
<dbReference type="PANTHER" id="PTHR36143:SF4">
    <property type="entry name" value="OS08G0177500 PROTEIN"/>
    <property type="match status" value="1"/>
</dbReference>
<accession>A0A371EB67</accession>
<feature type="non-terminal residue" evidence="4">
    <location>
        <position position="1"/>
    </location>
</feature>
<sequence>MGYNKGLHSSSGGSQRGRPYVLILLITFGVALLGVMLLHKLRERRIYTLLLKEKDHQILALQLLLQKERDRSKELRGKNEEMKGKIYALRSQKMELARTVVEMQSTLDSLKEEQKLMESAFEEMQNEQRLMQEKGRNVGLRGSETVALRENLKHKEAEIEDLKRRLQIPVNEIVTANGTVAAEDESEKDESSGKSVKYEGDGNEDASKSKLTKFKDGGVATEIKDEIRTNGERRKTNEDPQDDGAEVVDGREKKAIKEEHAGQVENNADGGSQDFKVKQLAGVKRKHGHASRTKGKRRRIIVKNSLNGVLENHISNRKVVYKDDLKGRRVSDEGNFAREDEGRNNNSPRKDKPKAKLLKPEKHENKDGNGKKVNNTKHQVKNGGTKIYPEKQKLDEQSLVRQNWSKRHINKADKNEGQTKSKVLLERLEELEEVLDLQKQERDAIDSGHDDEDNDDDFSRESQPEFEDEKDEYKEEIDESELQPAQITLRITLFNMDNGFRTQRTTPMFAEIAWPIRSAQPINLSNIIF</sequence>
<feature type="compositionally biased region" description="Basic and acidic residues" evidence="2">
    <location>
        <begin position="332"/>
        <end position="343"/>
    </location>
</feature>
<organism evidence="4 5">
    <name type="scientific">Mucuna pruriens</name>
    <name type="common">Velvet bean</name>
    <name type="synonym">Dolichos pruriens</name>
    <dbReference type="NCBI Taxonomy" id="157652"/>
    <lineage>
        <taxon>Eukaryota</taxon>
        <taxon>Viridiplantae</taxon>
        <taxon>Streptophyta</taxon>
        <taxon>Embryophyta</taxon>
        <taxon>Tracheophyta</taxon>
        <taxon>Spermatophyta</taxon>
        <taxon>Magnoliopsida</taxon>
        <taxon>eudicotyledons</taxon>
        <taxon>Gunneridae</taxon>
        <taxon>Pentapetalae</taxon>
        <taxon>rosids</taxon>
        <taxon>fabids</taxon>
        <taxon>Fabales</taxon>
        <taxon>Fabaceae</taxon>
        <taxon>Papilionoideae</taxon>
        <taxon>50 kb inversion clade</taxon>
        <taxon>NPAAA clade</taxon>
        <taxon>indigoferoid/millettioid clade</taxon>
        <taxon>Phaseoleae</taxon>
        <taxon>Mucuna</taxon>
    </lineage>
</organism>
<comment type="caution">
    <text evidence="4">The sequence shown here is derived from an EMBL/GenBank/DDBJ whole genome shotgun (WGS) entry which is preliminary data.</text>
</comment>
<dbReference type="EMBL" id="QJKJ01014992">
    <property type="protein sequence ID" value="RDX63278.1"/>
    <property type="molecule type" value="Genomic_DNA"/>
</dbReference>
<evidence type="ECO:0000313" key="4">
    <source>
        <dbReference type="EMBL" id="RDX63278.1"/>
    </source>
</evidence>
<dbReference type="PANTHER" id="PTHR36143">
    <property type="entry name" value="OS08G0177500 PROTEIN"/>
    <property type="match status" value="1"/>
</dbReference>
<feature type="region of interest" description="Disordered" evidence="2">
    <location>
        <begin position="280"/>
        <end position="300"/>
    </location>
</feature>
<feature type="compositionally biased region" description="Basic residues" evidence="2">
    <location>
        <begin position="283"/>
        <end position="300"/>
    </location>
</feature>
<evidence type="ECO:0000256" key="2">
    <source>
        <dbReference type="SAM" id="MobiDB-lite"/>
    </source>
</evidence>
<feature type="transmembrane region" description="Helical" evidence="3">
    <location>
        <begin position="20"/>
        <end position="38"/>
    </location>
</feature>
<keyword evidence="3" id="KW-0472">Membrane</keyword>
<keyword evidence="3" id="KW-1133">Transmembrane helix</keyword>
<feature type="region of interest" description="Disordered" evidence="2">
    <location>
        <begin position="332"/>
        <end position="396"/>
    </location>
</feature>
<feature type="compositionally biased region" description="Acidic residues" evidence="2">
    <location>
        <begin position="464"/>
        <end position="481"/>
    </location>
</feature>
<protein>
    <submittedName>
        <fullName evidence="4">Uncharacterized protein</fullName>
    </submittedName>
</protein>
<evidence type="ECO:0000256" key="3">
    <source>
        <dbReference type="SAM" id="Phobius"/>
    </source>
</evidence>
<name>A0A371EB67_MUCPR</name>
<proteinExistence type="predicted"/>
<keyword evidence="3" id="KW-0812">Transmembrane</keyword>
<feature type="region of interest" description="Disordered" evidence="2">
    <location>
        <begin position="439"/>
        <end position="481"/>
    </location>
</feature>
<evidence type="ECO:0000256" key="1">
    <source>
        <dbReference type="SAM" id="Coils"/>
    </source>
</evidence>
<gene>
    <name evidence="4" type="ORF">CR513_58309</name>
</gene>
<dbReference type="STRING" id="157652.A0A371EB67"/>